<keyword evidence="3 4" id="KW-0949">S-adenosyl-L-methionine</keyword>
<evidence type="ECO:0000256" key="5">
    <source>
        <dbReference type="PROSITE-ProRule" id="PRU10015"/>
    </source>
</evidence>
<dbReference type="Gene3D" id="2.40.50.140">
    <property type="entry name" value="Nucleic acid-binding proteins"/>
    <property type="match status" value="1"/>
</dbReference>
<feature type="active site" description="Nucleophile" evidence="4">
    <location>
        <position position="444"/>
    </location>
</feature>
<evidence type="ECO:0000256" key="3">
    <source>
        <dbReference type="ARBA" id="ARBA00022691"/>
    </source>
</evidence>
<dbReference type="FunFam" id="3.40.50.150:FF:000009">
    <property type="entry name" value="23S rRNA (Uracil(1939)-C(5))-methyltransferase RlmD"/>
    <property type="match status" value="1"/>
</dbReference>
<dbReference type="InterPro" id="IPR002792">
    <property type="entry name" value="TRAM_dom"/>
</dbReference>
<dbReference type="AlphaFoldDB" id="A0A271IZB7"/>
<dbReference type="InterPro" id="IPR030391">
    <property type="entry name" value="MeTrfase_TrmA_CS"/>
</dbReference>
<keyword evidence="2 4" id="KW-0808">Transferase</keyword>
<evidence type="ECO:0000256" key="1">
    <source>
        <dbReference type="ARBA" id="ARBA00022603"/>
    </source>
</evidence>
<dbReference type="InterPro" id="IPR030390">
    <property type="entry name" value="MeTrfase_TrmA_AS"/>
</dbReference>
<dbReference type="SUPFAM" id="SSF50249">
    <property type="entry name" value="Nucleic acid-binding proteins"/>
    <property type="match status" value="1"/>
</dbReference>
<feature type="active site" evidence="5">
    <location>
        <position position="444"/>
    </location>
</feature>
<dbReference type="GO" id="GO:0070041">
    <property type="term" value="F:rRNA (uridine-C5-)-methyltransferase activity"/>
    <property type="evidence" value="ECO:0007669"/>
    <property type="project" value="TreeGrafter"/>
</dbReference>
<dbReference type="SUPFAM" id="SSF53335">
    <property type="entry name" value="S-adenosyl-L-methionine-dependent methyltransferases"/>
    <property type="match status" value="1"/>
</dbReference>
<keyword evidence="8" id="KW-1185">Reference proteome</keyword>
<dbReference type="Pfam" id="PF05958">
    <property type="entry name" value="tRNA_U5-meth_tr"/>
    <property type="match status" value="1"/>
</dbReference>
<dbReference type="PROSITE" id="PS01230">
    <property type="entry name" value="TRMA_1"/>
    <property type="match status" value="1"/>
</dbReference>
<dbReference type="Gene3D" id="3.40.50.150">
    <property type="entry name" value="Vaccinia Virus protein VP39"/>
    <property type="match status" value="1"/>
</dbReference>
<dbReference type="OrthoDB" id="9804590at2"/>
<proteinExistence type="inferred from homology"/>
<dbReference type="Proteomes" id="UP000216339">
    <property type="component" value="Unassembled WGS sequence"/>
</dbReference>
<dbReference type="NCBIfam" id="TIGR00479">
    <property type="entry name" value="rumA"/>
    <property type="match status" value="1"/>
</dbReference>
<sequence>MPTDTLAPSDLKRGREVELTLTDFADRGKSLARVGEGDGGFVVFVAGAVPGDRVRARVFKRKKGFAEARLLEVLEPSELRTEPRCEYAASCGGCKWQHVEYPAQLAMKGEQAVSALTRARLDLSAADVRPPLGGGAYDGSGGVYFYRNKMEFSFSAMRWLTDWEIATGEEMDTDFALGLHVPGRFDKVLDLKACYLQSEWSARLVNGVRAFAKAQGWSPWHPREHTGYLRILALRTPGHTDDRMVNLVTSFYDEPRMAAFADFLRAEFPEVTTLVNTINSGVAQTAFGEAVHTVFGSGLVRDKIGPHTFEIASNAFFQTNTVAAEGLYAVAREFANLQPDDVVYDLYCGAGTISLFVADQVKRVVGVELVEEAVENARASAEANGVANCTFVAGDMLELLKPELVEEHGRPDVLIVDPPRAGMHPKVVGQIAHLRPERIVYVSCNPQTQARDLAMLQEAAAYTIEAVQPVDMFPHTHHVESVVGLRLT</sequence>
<name>A0A271IZB7_9BACT</name>
<dbReference type="Gene3D" id="2.40.50.1070">
    <property type="match status" value="1"/>
</dbReference>
<dbReference type="PANTHER" id="PTHR11061">
    <property type="entry name" value="RNA M5U METHYLTRANSFERASE"/>
    <property type="match status" value="1"/>
</dbReference>
<evidence type="ECO:0000256" key="2">
    <source>
        <dbReference type="ARBA" id="ARBA00022679"/>
    </source>
</evidence>
<comment type="caution">
    <text evidence="7">The sequence shown here is derived from an EMBL/GenBank/DDBJ whole genome shotgun (WGS) entry which is preliminary data.</text>
</comment>
<evidence type="ECO:0000313" key="8">
    <source>
        <dbReference type="Proteomes" id="UP000216339"/>
    </source>
</evidence>
<dbReference type="InterPro" id="IPR012340">
    <property type="entry name" value="NA-bd_OB-fold"/>
</dbReference>
<dbReference type="InterPro" id="IPR010280">
    <property type="entry name" value="U5_MeTrfase_fam"/>
</dbReference>
<accession>A0A271IZB7</accession>
<dbReference type="Pfam" id="PF01938">
    <property type="entry name" value="TRAM"/>
    <property type="match status" value="1"/>
</dbReference>
<dbReference type="InterPro" id="IPR029063">
    <property type="entry name" value="SAM-dependent_MTases_sf"/>
</dbReference>
<evidence type="ECO:0000256" key="4">
    <source>
        <dbReference type="PROSITE-ProRule" id="PRU01024"/>
    </source>
</evidence>
<dbReference type="RefSeq" id="WP_095510245.1">
    <property type="nucleotide sequence ID" value="NZ_MQWD01000001.1"/>
</dbReference>
<comment type="similarity">
    <text evidence="4">Belongs to the class I-like SAM-binding methyltransferase superfamily. RNA M5U methyltransferase family.</text>
</comment>
<dbReference type="PROSITE" id="PS50926">
    <property type="entry name" value="TRAM"/>
    <property type="match status" value="1"/>
</dbReference>
<evidence type="ECO:0000313" key="7">
    <source>
        <dbReference type="EMBL" id="PAP76586.1"/>
    </source>
</evidence>
<dbReference type="PROSITE" id="PS51687">
    <property type="entry name" value="SAM_MT_RNA_M5U"/>
    <property type="match status" value="1"/>
</dbReference>
<dbReference type="PROSITE" id="PS01231">
    <property type="entry name" value="TRMA_2"/>
    <property type="match status" value="1"/>
</dbReference>
<dbReference type="GO" id="GO:0070475">
    <property type="term" value="P:rRNA base methylation"/>
    <property type="evidence" value="ECO:0007669"/>
    <property type="project" value="TreeGrafter"/>
</dbReference>
<feature type="domain" description="TRAM" evidence="6">
    <location>
        <begin position="10"/>
        <end position="72"/>
    </location>
</feature>
<evidence type="ECO:0000259" key="6">
    <source>
        <dbReference type="PROSITE" id="PS50926"/>
    </source>
</evidence>
<protein>
    <submittedName>
        <fullName evidence="7">23S rRNA (Uracil-5-)-methyltransferase RumA</fullName>
    </submittedName>
</protein>
<gene>
    <name evidence="7" type="ORF">BSZ37_09105</name>
</gene>
<feature type="binding site" evidence="4">
    <location>
        <position position="368"/>
    </location>
    <ligand>
        <name>S-adenosyl-L-methionine</name>
        <dbReference type="ChEBI" id="CHEBI:59789"/>
    </ligand>
</feature>
<dbReference type="PANTHER" id="PTHR11061:SF30">
    <property type="entry name" value="TRNA (URACIL(54)-C(5))-METHYLTRANSFERASE"/>
    <property type="match status" value="1"/>
</dbReference>
<feature type="binding site" evidence="4">
    <location>
        <position position="347"/>
    </location>
    <ligand>
        <name>S-adenosyl-L-methionine</name>
        <dbReference type="ChEBI" id="CHEBI:59789"/>
    </ligand>
</feature>
<keyword evidence="1 4" id="KW-0489">Methyltransferase</keyword>
<dbReference type="CDD" id="cd02440">
    <property type="entry name" value="AdoMet_MTases"/>
    <property type="match status" value="1"/>
</dbReference>
<organism evidence="7 8">
    <name type="scientific">Rubrivirga marina</name>
    <dbReference type="NCBI Taxonomy" id="1196024"/>
    <lineage>
        <taxon>Bacteria</taxon>
        <taxon>Pseudomonadati</taxon>
        <taxon>Rhodothermota</taxon>
        <taxon>Rhodothermia</taxon>
        <taxon>Rhodothermales</taxon>
        <taxon>Rubricoccaceae</taxon>
        <taxon>Rubrivirga</taxon>
    </lineage>
</organism>
<dbReference type="EMBL" id="MQWD01000001">
    <property type="protein sequence ID" value="PAP76586.1"/>
    <property type="molecule type" value="Genomic_DNA"/>
</dbReference>
<feature type="binding site" evidence="4">
    <location>
        <position position="318"/>
    </location>
    <ligand>
        <name>S-adenosyl-L-methionine</name>
        <dbReference type="ChEBI" id="CHEBI:59789"/>
    </ligand>
</feature>
<feature type="binding site" evidence="4">
    <location>
        <position position="417"/>
    </location>
    <ligand>
        <name>S-adenosyl-L-methionine</name>
        <dbReference type="ChEBI" id="CHEBI:59789"/>
    </ligand>
</feature>
<reference evidence="7 8" key="1">
    <citation type="submission" date="2016-11" db="EMBL/GenBank/DDBJ databases">
        <title>Study of marine rhodopsin-containing bacteria.</title>
        <authorList>
            <person name="Yoshizawa S."/>
            <person name="Kumagai Y."/>
            <person name="Kogure K."/>
        </authorList>
    </citation>
    <scope>NUCLEOTIDE SEQUENCE [LARGE SCALE GENOMIC DNA]</scope>
    <source>
        <strain evidence="7 8">SAORIC-28</strain>
    </source>
</reference>